<reference evidence="2 3" key="1">
    <citation type="submission" date="2019-05" db="EMBL/GenBank/DDBJ databases">
        <title>Emergence of the Ug99 lineage of the wheat stem rust pathogen through somatic hybridization.</title>
        <authorList>
            <person name="Li F."/>
            <person name="Upadhyaya N.M."/>
            <person name="Sperschneider J."/>
            <person name="Matny O."/>
            <person name="Nguyen-Phuc H."/>
            <person name="Mago R."/>
            <person name="Raley C."/>
            <person name="Miller M.E."/>
            <person name="Silverstein K.A.T."/>
            <person name="Henningsen E."/>
            <person name="Hirsch C.D."/>
            <person name="Visser B."/>
            <person name="Pretorius Z.A."/>
            <person name="Steffenson B.J."/>
            <person name="Schwessinger B."/>
            <person name="Dodds P.N."/>
            <person name="Figueroa M."/>
        </authorList>
    </citation>
    <scope>NUCLEOTIDE SEQUENCE [LARGE SCALE GENOMIC DNA]</scope>
    <source>
        <strain evidence="2 3">Ug99</strain>
    </source>
</reference>
<evidence type="ECO:0000313" key="3">
    <source>
        <dbReference type="Proteomes" id="UP000325313"/>
    </source>
</evidence>
<feature type="region of interest" description="Disordered" evidence="1">
    <location>
        <begin position="187"/>
        <end position="208"/>
    </location>
</feature>
<name>A0A5B0SAH3_PUCGR</name>
<comment type="caution">
    <text evidence="2">The sequence shown here is derived from an EMBL/GenBank/DDBJ whole genome shotgun (WGS) entry which is preliminary data.</text>
</comment>
<feature type="region of interest" description="Disordered" evidence="1">
    <location>
        <begin position="23"/>
        <end position="105"/>
    </location>
</feature>
<dbReference type="Proteomes" id="UP000325313">
    <property type="component" value="Unassembled WGS sequence"/>
</dbReference>
<feature type="compositionally biased region" description="Polar residues" evidence="1">
    <location>
        <begin position="43"/>
        <end position="58"/>
    </location>
</feature>
<gene>
    <name evidence="2" type="primary">KIP2_2</name>
    <name evidence="2" type="ORF">PGTUg99_008855</name>
</gene>
<proteinExistence type="predicted"/>
<accession>A0A5B0SAH3</accession>
<feature type="compositionally biased region" description="Polar residues" evidence="1">
    <location>
        <begin position="77"/>
        <end position="105"/>
    </location>
</feature>
<dbReference type="AlphaFoldDB" id="A0A5B0SAH3"/>
<feature type="compositionally biased region" description="Acidic residues" evidence="1">
    <location>
        <begin position="151"/>
        <end position="161"/>
    </location>
</feature>
<protein>
    <submittedName>
        <fullName evidence="2">Kinesin-like protein kip2</fullName>
    </submittedName>
</protein>
<evidence type="ECO:0000256" key="1">
    <source>
        <dbReference type="SAM" id="MobiDB-lite"/>
    </source>
</evidence>
<dbReference type="EMBL" id="VDEP01000045">
    <property type="protein sequence ID" value="KAA1134792.1"/>
    <property type="molecule type" value="Genomic_DNA"/>
</dbReference>
<feature type="region of interest" description="Disordered" evidence="1">
    <location>
        <begin position="136"/>
        <end position="161"/>
    </location>
</feature>
<sequence length="208" mass="23600">MKDKDNEANGEVQDHEIEEAVKRVAESRESLEDRLAEQKATRRLSTIERNAYSKNNRNQSERDGGKKLSGRRRSSSINSNPYGPLLSNPSSLGQSVTYHQNPNQHQDQLMAKLQSNLDLHSSVIKDSCGNLRTTVENRHAVESDTQVEPNSYDDETETDDQEISTLLSIVNESPELECIRMSFGDTGHDRNHSASSNEPHRLHLEFWK</sequence>
<evidence type="ECO:0000313" key="2">
    <source>
        <dbReference type="EMBL" id="KAA1134792.1"/>
    </source>
</evidence>
<organism evidence="2 3">
    <name type="scientific">Puccinia graminis f. sp. tritici</name>
    <dbReference type="NCBI Taxonomy" id="56615"/>
    <lineage>
        <taxon>Eukaryota</taxon>
        <taxon>Fungi</taxon>
        <taxon>Dikarya</taxon>
        <taxon>Basidiomycota</taxon>
        <taxon>Pucciniomycotina</taxon>
        <taxon>Pucciniomycetes</taxon>
        <taxon>Pucciniales</taxon>
        <taxon>Pucciniaceae</taxon>
        <taxon>Puccinia</taxon>
    </lineage>
</organism>
<feature type="compositionally biased region" description="Basic and acidic residues" evidence="1">
    <location>
        <begin position="23"/>
        <end position="40"/>
    </location>
</feature>